<feature type="transmembrane region" description="Helical" evidence="1">
    <location>
        <begin position="58"/>
        <end position="84"/>
    </location>
</feature>
<accession>A0A3M6UN45</accession>
<feature type="transmembrane region" description="Helical" evidence="1">
    <location>
        <begin position="424"/>
        <end position="440"/>
    </location>
</feature>
<feature type="transmembrane region" description="Helical" evidence="1">
    <location>
        <begin position="528"/>
        <end position="551"/>
    </location>
</feature>
<gene>
    <name evidence="2" type="ORF">pdam_00012689</name>
</gene>
<feature type="transmembrane region" description="Helical" evidence="1">
    <location>
        <begin position="217"/>
        <end position="234"/>
    </location>
</feature>
<feature type="transmembrane region" description="Helical" evidence="1">
    <location>
        <begin position="452"/>
        <end position="471"/>
    </location>
</feature>
<feature type="transmembrane region" description="Helical" evidence="1">
    <location>
        <begin position="613"/>
        <end position="632"/>
    </location>
</feature>
<organism evidence="2 3">
    <name type="scientific">Pocillopora damicornis</name>
    <name type="common">Cauliflower coral</name>
    <name type="synonym">Millepora damicornis</name>
    <dbReference type="NCBI Taxonomy" id="46731"/>
    <lineage>
        <taxon>Eukaryota</taxon>
        <taxon>Metazoa</taxon>
        <taxon>Cnidaria</taxon>
        <taxon>Anthozoa</taxon>
        <taxon>Hexacorallia</taxon>
        <taxon>Scleractinia</taxon>
        <taxon>Astrocoeniina</taxon>
        <taxon>Pocilloporidae</taxon>
        <taxon>Pocillopora</taxon>
    </lineage>
</organism>
<dbReference type="OrthoDB" id="5986825at2759"/>
<feature type="transmembrane region" description="Helical" evidence="1">
    <location>
        <begin position="571"/>
        <end position="592"/>
    </location>
</feature>
<keyword evidence="3" id="KW-1185">Reference proteome</keyword>
<feature type="transmembrane region" description="Helical" evidence="1">
    <location>
        <begin position="745"/>
        <end position="769"/>
    </location>
</feature>
<dbReference type="AlphaFoldDB" id="A0A3M6UN45"/>
<evidence type="ECO:0000313" key="3">
    <source>
        <dbReference type="Proteomes" id="UP000275408"/>
    </source>
</evidence>
<dbReference type="EMBL" id="RCHS01001150">
    <property type="protein sequence ID" value="RMX54954.1"/>
    <property type="molecule type" value="Genomic_DNA"/>
</dbReference>
<feature type="transmembrane region" description="Helical" evidence="1">
    <location>
        <begin position="152"/>
        <end position="170"/>
    </location>
</feature>
<feature type="transmembrane region" description="Helical" evidence="1">
    <location>
        <begin position="387"/>
        <end position="412"/>
    </location>
</feature>
<feature type="transmembrane region" description="Helical" evidence="1">
    <location>
        <begin position="111"/>
        <end position="132"/>
    </location>
</feature>
<comment type="caution">
    <text evidence="2">The sequence shown here is derived from an EMBL/GenBank/DDBJ whole genome shotgun (WGS) entry which is preliminary data.</text>
</comment>
<protein>
    <submittedName>
        <fullName evidence="2">Uncharacterized protein</fullName>
    </submittedName>
</protein>
<keyword evidence="1" id="KW-1133">Transmembrane helix</keyword>
<keyword evidence="1" id="KW-0812">Transmembrane</keyword>
<evidence type="ECO:0000256" key="1">
    <source>
        <dbReference type="SAM" id="Phobius"/>
    </source>
</evidence>
<name>A0A3M6UN45_POCDA</name>
<dbReference type="Proteomes" id="UP000275408">
    <property type="component" value="Unassembled WGS sequence"/>
</dbReference>
<keyword evidence="1" id="KW-0472">Membrane</keyword>
<reference evidence="2 3" key="1">
    <citation type="journal article" date="2018" name="Sci. Rep.">
        <title>Comparative analysis of the Pocillopora damicornis genome highlights role of immune system in coral evolution.</title>
        <authorList>
            <person name="Cunning R."/>
            <person name="Bay R.A."/>
            <person name="Gillette P."/>
            <person name="Baker A.C."/>
            <person name="Traylor-Knowles N."/>
        </authorList>
    </citation>
    <scope>NUCLEOTIDE SEQUENCE [LARGE SCALE GENOMIC DNA]</scope>
    <source>
        <strain evidence="2">RSMAS</strain>
        <tissue evidence="2">Whole animal</tissue>
    </source>
</reference>
<feature type="transmembrane region" description="Helical" evidence="1">
    <location>
        <begin position="182"/>
        <end position="205"/>
    </location>
</feature>
<evidence type="ECO:0000313" key="2">
    <source>
        <dbReference type="EMBL" id="RMX54954.1"/>
    </source>
</evidence>
<proteinExistence type="predicted"/>
<sequence>MPSDDDYDLLSIRNSRARYRVIDASLPVEDEDEQQDENDEMAWKRFRPSVLRTVCQSMYIGALISLLTPAIIGLLYIMICYVSYEMISNCQLHPKETIPVTIRWIRTLSDLISVAFLYMWFFAGMLFLFLFRPYQLKGVKRKLILLSVTQRIPLYVIFLISICWQVYLLTNHFRNLSRRGTLFIKLTTPYCFTSFLAIFVATLIYPMYNKQTERGKLLIALFSPLFGVIFKVASRLCTQGLKKIVHPGYSSKVFTRNSVAQTMNNSWLIEVFARVLFSFTRGVTEHYDPEEPEVEIFGYDVRAESGIVSPLINLYIRNIHRYRTTIMISCQSVILELDIVSSTQAHQKGAKTNSKMKMMKWLGSDSDHPFFAQFVNRYHFRSLSSRVSLFINLATSYCFTFFIGIFAALFIYPMYNKQTEHGKLLIALFSPLFGVILRLSTQRLKRITHPGYSYILLVPLYFGSAVGFRVMQAELDNLTLIAVLGIIHGVVEVLERSAKVFIDHICHVIWKRKLAPWGSFRTPRRERLMADIFIISMLYELTAIVCVNGLLYVYRFIYLQNISLLKLLQEFAVYTSVPLAIEWFFTGISLAIETRFQNIAVMAVWRKRWKRHILVAITNLVPITIWTTASLLKVVDGRFDDFTRSVAEHYDSDEPEVEIFGCNDSLNSEGREWNCQPVDKPIYQEYSPPSDDEYDLLSIGNSRVKYRVIGTSSPDEDGDEQQDENDKMAWKRFRPSVLRTVCQSMYIGALISLLFAVTHGLSYVMIAYVSYETTRNCQFHPKETIPVKIQWIRTLS</sequence>
<feature type="transmembrane region" description="Helical" evidence="1">
    <location>
        <begin position="477"/>
        <end position="494"/>
    </location>
</feature>